<name>A0A0K6ITG7_9GAMM</name>
<keyword evidence="3" id="KW-1185">Reference proteome</keyword>
<gene>
    <name evidence="2" type="ORF">Ga0061065_11729</name>
</gene>
<dbReference type="Gene3D" id="3.30.2310.20">
    <property type="entry name" value="RelE-like"/>
    <property type="match status" value="1"/>
</dbReference>
<dbReference type="AlphaFoldDB" id="A0A0K6ITG7"/>
<dbReference type="OrthoDB" id="6239274at2"/>
<evidence type="ECO:0000313" key="2">
    <source>
        <dbReference type="EMBL" id="CUB06369.1"/>
    </source>
</evidence>
<evidence type="ECO:0000313" key="3">
    <source>
        <dbReference type="Proteomes" id="UP000182769"/>
    </source>
</evidence>
<sequence>MILWEKDALKDRKRLYEFLYEFNPIAADKTDDLLVEKIRLLLDQPHMGVVKPNQKGRMLIIPDVSLSVLYHLDQSNIKILRILHMKQKFPA</sequence>
<evidence type="ECO:0000256" key="1">
    <source>
        <dbReference type="ARBA" id="ARBA00022649"/>
    </source>
</evidence>
<reference evidence="3" key="1">
    <citation type="submission" date="2015-08" db="EMBL/GenBank/DDBJ databases">
        <authorList>
            <person name="Varghese N."/>
        </authorList>
    </citation>
    <scope>NUCLEOTIDE SEQUENCE [LARGE SCALE GENOMIC DNA]</scope>
    <source>
        <strain evidence="3">JCM 18476</strain>
    </source>
</reference>
<protein>
    <submittedName>
        <fullName evidence="2">Addiction module toxin, RelE/StbE family</fullName>
    </submittedName>
</protein>
<dbReference type="InterPro" id="IPR007712">
    <property type="entry name" value="RelE/ParE_toxin"/>
</dbReference>
<dbReference type="STRING" id="1137284.GCA_001418205_03542"/>
<accession>A0A0K6ITG7</accession>
<dbReference type="EMBL" id="CYHG01000017">
    <property type="protein sequence ID" value="CUB06369.1"/>
    <property type="molecule type" value="Genomic_DNA"/>
</dbReference>
<keyword evidence="1" id="KW-1277">Toxin-antitoxin system</keyword>
<proteinExistence type="predicted"/>
<dbReference type="InterPro" id="IPR035093">
    <property type="entry name" value="RelE/ParE_toxin_dom_sf"/>
</dbReference>
<dbReference type="RefSeq" id="WP_055464551.1">
    <property type="nucleotide sequence ID" value="NZ_CYHG01000017.1"/>
</dbReference>
<dbReference type="Pfam" id="PF05016">
    <property type="entry name" value="ParE_toxin"/>
    <property type="match status" value="1"/>
</dbReference>
<dbReference type="NCBIfam" id="TIGR02385">
    <property type="entry name" value="RelE_StbE"/>
    <property type="match status" value="1"/>
</dbReference>
<dbReference type="Proteomes" id="UP000182769">
    <property type="component" value="Unassembled WGS sequence"/>
</dbReference>
<organism evidence="2 3">
    <name type="scientific">Marinomonas fungiae</name>
    <dbReference type="NCBI Taxonomy" id="1137284"/>
    <lineage>
        <taxon>Bacteria</taxon>
        <taxon>Pseudomonadati</taxon>
        <taxon>Pseudomonadota</taxon>
        <taxon>Gammaproteobacteria</taxon>
        <taxon>Oceanospirillales</taxon>
        <taxon>Oceanospirillaceae</taxon>
        <taxon>Marinomonas</taxon>
    </lineage>
</organism>